<evidence type="ECO:0000313" key="7">
    <source>
        <dbReference type="EMBL" id="KAI3403544.2"/>
    </source>
</evidence>
<dbReference type="GO" id="GO:0071467">
    <property type="term" value="P:cellular response to pH"/>
    <property type="evidence" value="ECO:0007669"/>
    <property type="project" value="TreeGrafter"/>
</dbReference>
<dbReference type="GO" id="GO:0005886">
    <property type="term" value="C:plasma membrane"/>
    <property type="evidence" value="ECO:0007669"/>
    <property type="project" value="TreeGrafter"/>
</dbReference>
<dbReference type="EMBL" id="JAHUZD010000125">
    <property type="protein sequence ID" value="KAI3403544.2"/>
    <property type="molecule type" value="Genomic_DNA"/>
</dbReference>
<evidence type="ECO:0000256" key="6">
    <source>
        <dbReference type="SAM" id="Phobius"/>
    </source>
</evidence>
<evidence type="ECO:0000256" key="3">
    <source>
        <dbReference type="ARBA" id="ARBA00022989"/>
    </source>
</evidence>
<accession>A0AAI9SVE3</accession>
<feature type="compositionally biased region" description="Acidic residues" evidence="5">
    <location>
        <begin position="246"/>
        <end position="266"/>
    </location>
</feature>
<evidence type="ECO:0000256" key="1">
    <source>
        <dbReference type="ARBA" id="ARBA00004141"/>
    </source>
</evidence>
<feature type="transmembrane region" description="Helical" evidence="6">
    <location>
        <begin position="138"/>
        <end position="158"/>
    </location>
</feature>
<evidence type="ECO:0000313" key="8">
    <source>
        <dbReference type="Proteomes" id="UP001202479"/>
    </source>
</evidence>
<dbReference type="PANTHER" id="PTHR35779">
    <property type="entry name" value="PH-RESPONSE REGULATOR PROTEIN PALH/RIM21"/>
    <property type="match status" value="1"/>
</dbReference>
<evidence type="ECO:0000256" key="2">
    <source>
        <dbReference type="ARBA" id="ARBA00022692"/>
    </source>
</evidence>
<feature type="region of interest" description="Disordered" evidence="5">
    <location>
        <begin position="214"/>
        <end position="279"/>
    </location>
</feature>
<gene>
    <name evidence="7" type="ORF">KGF56_003701</name>
</gene>
<comment type="subcellular location">
    <subcellularLocation>
        <location evidence="1">Membrane</location>
        <topology evidence="1">Multi-pass membrane protein</topology>
    </subcellularLocation>
</comment>
<sequence length="279" mass="32736">MGNYTLAYLQNSNIPINCSVYSLTNGTIKLLEHYSQTWNNDSSLHEILPAYYITNCSISKLIELVTQEKSNSSFEDLSDLNQSPYNQKDNGDTFVALLFALCGSCVSCWMLSLLLYLNPKHKRKPCWLVKTWLVLVPYLLEVILLTVIWEWVFNIWILEKRFELMNVLGRRISCEDVIDFRDEESGKRQTNNRFTGWIMNRAAQKKCEIEERSEESLKDFTSDEQTDDWESLSRVMEEREGQGFESENDTADDYESWIQEEDDEEDWRERGTRCSTESN</sequence>
<dbReference type="AlphaFoldDB" id="A0AAI9SVE3"/>
<dbReference type="Pfam" id="PF08733">
    <property type="entry name" value="PalH"/>
    <property type="match status" value="1"/>
</dbReference>
<dbReference type="InterPro" id="IPR014844">
    <property type="entry name" value="PalH"/>
</dbReference>
<dbReference type="PANTHER" id="PTHR35779:SF2">
    <property type="entry name" value="PROTEIN DFG16"/>
    <property type="match status" value="1"/>
</dbReference>
<keyword evidence="4 6" id="KW-0472">Membrane</keyword>
<proteinExistence type="predicted"/>
<dbReference type="GeneID" id="73381316"/>
<protein>
    <submittedName>
        <fullName evidence="7">Uncharacterized protein</fullName>
    </submittedName>
</protein>
<name>A0AAI9SVE3_9ASCO</name>
<evidence type="ECO:0000256" key="4">
    <source>
        <dbReference type="ARBA" id="ARBA00023136"/>
    </source>
</evidence>
<reference evidence="7" key="1">
    <citation type="journal article" date="2022" name="DNA Res.">
        <title>Genome analysis of five recently described species of the CUG-Ser clade uncovers Candida theae as a new hybrid lineage with pathogenic potential in the Candida parapsilosis species complex.</title>
        <authorList>
            <person name="Mixao V."/>
            <person name="Del Olmo V."/>
            <person name="Hegedusova E."/>
            <person name="Saus E."/>
            <person name="Pryszcz L."/>
            <person name="Cillingova A."/>
            <person name="Nosek J."/>
            <person name="Gabaldon T."/>
        </authorList>
    </citation>
    <scope>NUCLEOTIDE SEQUENCE</scope>
    <source>
        <strain evidence="7">CBS 10844</strain>
    </source>
</reference>
<dbReference type="Proteomes" id="UP001202479">
    <property type="component" value="Unassembled WGS sequence"/>
</dbReference>
<keyword evidence="3 6" id="KW-1133">Transmembrane helix</keyword>
<dbReference type="RefSeq" id="XP_049179291.1">
    <property type="nucleotide sequence ID" value="XM_049325061.1"/>
</dbReference>
<keyword evidence="2 6" id="KW-0812">Transmembrane</keyword>
<organism evidence="7 8">
    <name type="scientific">Candida oxycetoniae</name>
    <dbReference type="NCBI Taxonomy" id="497107"/>
    <lineage>
        <taxon>Eukaryota</taxon>
        <taxon>Fungi</taxon>
        <taxon>Dikarya</taxon>
        <taxon>Ascomycota</taxon>
        <taxon>Saccharomycotina</taxon>
        <taxon>Pichiomycetes</taxon>
        <taxon>Debaryomycetaceae</taxon>
        <taxon>Candida/Lodderomyces clade</taxon>
        <taxon>Candida</taxon>
    </lineage>
</organism>
<feature type="transmembrane region" description="Helical" evidence="6">
    <location>
        <begin position="94"/>
        <end position="117"/>
    </location>
</feature>
<evidence type="ECO:0000256" key="5">
    <source>
        <dbReference type="SAM" id="MobiDB-lite"/>
    </source>
</evidence>
<keyword evidence="8" id="KW-1185">Reference proteome</keyword>
<comment type="caution">
    <text evidence="7">The sequence shown here is derived from an EMBL/GenBank/DDBJ whole genome shotgun (WGS) entry which is preliminary data.</text>
</comment>